<proteinExistence type="predicted"/>
<reference evidence="1" key="1">
    <citation type="journal article" date="2020" name="Stud. Mycol.">
        <title>101 Dothideomycetes genomes: a test case for predicting lifestyles and emergence of pathogens.</title>
        <authorList>
            <person name="Haridas S."/>
            <person name="Albert R."/>
            <person name="Binder M."/>
            <person name="Bloem J."/>
            <person name="Labutti K."/>
            <person name="Salamov A."/>
            <person name="Andreopoulos B."/>
            <person name="Baker S."/>
            <person name="Barry K."/>
            <person name="Bills G."/>
            <person name="Bluhm B."/>
            <person name="Cannon C."/>
            <person name="Castanera R."/>
            <person name="Culley D."/>
            <person name="Daum C."/>
            <person name="Ezra D."/>
            <person name="Gonzalez J."/>
            <person name="Henrissat B."/>
            <person name="Kuo A."/>
            <person name="Liang C."/>
            <person name="Lipzen A."/>
            <person name="Lutzoni F."/>
            <person name="Magnuson J."/>
            <person name="Mondo S."/>
            <person name="Nolan M."/>
            <person name="Ohm R."/>
            <person name="Pangilinan J."/>
            <person name="Park H.-J."/>
            <person name="Ramirez L."/>
            <person name="Alfaro M."/>
            <person name="Sun H."/>
            <person name="Tritt A."/>
            <person name="Yoshinaga Y."/>
            <person name="Zwiers L.-H."/>
            <person name="Turgeon B."/>
            <person name="Goodwin S."/>
            <person name="Spatafora J."/>
            <person name="Crous P."/>
            <person name="Grigoriev I."/>
        </authorList>
    </citation>
    <scope>NUCLEOTIDE SEQUENCE</scope>
    <source>
        <strain evidence="1">ATCC 200398</strain>
    </source>
</reference>
<evidence type="ECO:0000313" key="2">
    <source>
        <dbReference type="Proteomes" id="UP000799755"/>
    </source>
</evidence>
<accession>A0ACB6QSE6</accession>
<comment type="caution">
    <text evidence="1">The sequence shown here is derived from an EMBL/GenBank/DDBJ whole genome shotgun (WGS) entry which is preliminary data.</text>
</comment>
<organism evidence="1 2">
    <name type="scientific">Lindgomyces ingoldianus</name>
    <dbReference type="NCBI Taxonomy" id="673940"/>
    <lineage>
        <taxon>Eukaryota</taxon>
        <taxon>Fungi</taxon>
        <taxon>Dikarya</taxon>
        <taxon>Ascomycota</taxon>
        <taxon>Pezizomycotina</taxon>
        <taxon>Dothideomycetes</taxon>
        <taxon>Pleosporomycetidae</taxon>
        <taxon>Pleosporales</taxon>
        <taxon>Lindgomycetaceae</taxon>
        <taxon>Lindgomyces</taxon>
    </lineage>
</organism>
<dbReference type="Proteomes" id="UP000799755">
    <property type="component" value="Unassembled WGS sequence"/>
</dbReference>
<evidence type="ECO:0000313" key="1">
    <source>
        <dbReference type="EMBL" id="KAF2469929.1"/>
    </source>
</evidence>
<keyword evidence="2" id="KW-1185">Reference proteome</keyword>
<name>A0ACB6QSE6_9PLEO</name>
<sequence length="1279" mass="138629">MTTPSPAPAPAPAPAPEREGVVAVRGDERAILDRQLHGLPRLEGESVAKPTIQQYANTTDRVVLGVAAICAVVAGAVNPLVPVIYGLFVGVFEDFSKGSVSEAQLRSKVAIFAVYYVYLAIGLFIFSFLATVGFFWSGERITRALRTTYLSAVLRQNMAFFDILDPGEVSNRIMSDMGILQEAITSKLAILLTAIATFCAAFVVMFVMYWKTALILTPFFVFMLVLAYLCGEQAVRHQKASRTLFSHASGMVGEAFGAIRQVLTFGMQPLIYRRYSAALTEAALEERKGQNISSGLIATMNTLPCLIYAIAFWAGSIYTMKGDVSSGSIVTTVLAVIIGIFALIRIAPSVQALTMGVAISSVLLDTIGRRSSQDPLAEQGEKPSIVRGEIKLDQVDLIYPSRDRVKVLKNVSMTIPAGKKTAIVGPSGGGKSSIFALLERFYEPTNGRLMLDGRDIQTLNLHWLRQQIGLVDQDLVLFDATVMENICYGCSTTGSVLHDKAVEAAKKGQVHEFIQSLPEGYHTRVGERGLQFSGGQRQRLAIARALVRDPKILLFDEATSALDSFSEKAVQAAIDAAAEQCTIIVIAHRLSTITNADHIVVMAEGSVAEQGTHAELMFWNGLYADLIEQQRIKDESSDVALPSLTDEKIDSTEVQALQGAHEETMKAASLKIAESNLDPDEPSHANKRRSILFMLSMSRGDWKMLLVGLVCAVLGGLMIPAQSVLTAELIPTVSLPSNRYGELRRRTNLYCGLFLLLAGAGLVFWMVVCVTLSRATQNLCQRIRERCCERIMQMDVAFFDRPESSPSALAGVLSKGIDDLAGMGGPVIGGIMTFMATIVGGIVVSVIIGWKLALVCTATIPIVVACGWLRLQVLASFDARSRQSGFRAAIYAGELVRSVRAVASLGMETQAMALYDNFLIAQAMDSWRPILSASVLYAASQSVVYLCAALAFWFGGTLIAAGEYSDFQVYVCIISLVSGAQIAGSVFNFAPDMGKAAHSAQDIEKILKGNQAEHESTSEKAQVPGNGLPESYAECHIDFRKVSFRYPTRPTQHALEDFTIRVPAGRTLALVGQSGSGKSTCISLLARFYQQEQGQITIGGADIRDMDIRRYRSAIALVSQDAIIFSGSLRENIAVGLVDEVVDDARILDVCRQTNLMDFVDSLPEGLSTHLGTSGRMLSGGQKQRLALARALLRDPKILLLDEATSALDSESEAVVQRAIDALRKQRTTVMVAHRLKTVMNADIIGVMDKGKLAELGSPAELMAKRGLFWNMAQLQDLA</sequence>
<dbReference type="EMBL" id="MU003510">
    <property type="protein sequence ID" value="KAF2469929.1"/>
    <property type="molecule type" value="Genomic_DNA"/>
</dbReference>
<protein>
    <submittedName>
        <fullName evidence="1">ABC multidrug transporter</fullName>
    </submittedName>
</protein>
<gene>
    <name evidence="1" type="ORF">BDR25DRAFT_288409</name>
</gene>